<feature type="transmembrane region" description="Helical" evidence="7">
    <location>
        <begin position="112"/>
        <end position="136"/>
    </location>
</feature>
<evidence type="ECO:0000313" key="10">
    <source>
        <dbReference type="Proteomes" id="UP000621560"/>
    </source>
</evidence>
<keyword evidence="3" id="KW-1003">Cell membrane</keyword>
<accession>A0A927GRL5</accession>
<dbReference type="Proteomes" id="UP000621560">
    <property type="component" value="Unassembled WGS sequence"/>
</dbReference>
<name>A0A927GRL5_9BACL</name>
<dbReference type="GO" id="GO:0055085">
    <property type="term" value="P:transmembrane transport"/>
    <property type="evidence" value="ECO:0007669"/>
    <property type="project" value="InterPro"/>
</dbReference>
<feature type="transmembrane region" description="Helical" evidence="7">
    <location>
        <begin position="274"/>
        <end position="300"/>
    </location>
</feature>
<dbReference type="InterPro" id="IPR050366">
    <property type="entry name" value="BP-dependent_transpt_permease"/>
</dbReference>
<evidence type="ECO:0000256" key="4">
    <source>
        <dbReference type="ARBA" id="ARBA00022692"/>
    </source>
</evidence>
<dbReference type="AlphaFoldDB" id="A0A927GRL5"/>
<keyword evidence="5 7" id="KW-1133">Transmembrane helix</keyword>
<keyword evidence="2 7" id="KW-0813">Transport</keyword>
<dbReference type="GO" id="GO:0005886">
    <property type="term" value="C:plasma membrane"/>
    <property type="evidence" value="ECO:0007669"/>
    <property type="project" value="UniProtKB-SubCell"/>
</dbReference>
<feature type="transmembrane region" description="Helical" evidence="7">
    <location>
        <begin position="148"/>
        <end position="167"/>
    </location>
</feature>
<feature type="transmembrane region" description="Helical" evidence="7">
    <location>
        <begin position="221"/>
        <end position="254"/>
    </location>
</feature>
<evidence type="ECO:0000256" key="5">
    <source>
        <dbReference type="ARBA" id="ARBA00022989"/>
    </source>
</evidence>
<dbReference type="EMBL" id="JACXIZ010000015">
    <property type="protein sequence ID" value="MBD2845386.1"/>
    <property type="molecule type" value="Genomic_DNA"/>
</dbReference>
<evidence type="ECO:0000313" key="9">
    <source>
        <dbReference type="EMBL" id="MBD2845386.1"/>
    </source>
</evidence>
<proteinExistence type="inferred from homology"/>
<keyword evidence="10" id="KW-1185">Reference proteome</keyword>
<feature type="domain" description="ABC transmembrane type-1" evidence="8">
    <location>
        <begin position="108"/>
        <end position="297"/>
    </location>
</feature>
<dbReference type="PANTHER" id="PTHR43386">
    <property type="entry name" value="OLIGOPEPTIDE TRANSPORT SYSTEM PERMEASE PROTEIN APPC"/>
    <property type="match status" value="1"/>
</dbReference>
<dbReference type="InterPro" id="IPR000515">
    <property type="entry name" value="MetI-like"/>
</dbReference>
<comment type="subcellular location">
    <subcellularLocation>
        <location evidence="1 7">Cell membrane</location>
        <topology evidence="1 7">Multi-pass membrane protein</topology>
    </subcellularLocation>
</comment>
<feature type="transmembrane region" description="Helical" evidence="7">
    <location>
        <begin position="41"/>
        <end position="63"/>
    </location>
</feature>
<evidence type="ECO:0000256" key="1">
    <source>
        <dbReference type="ARBA" id="ARBA00004651"/>
    </source>
</evidence>
<evidence type="ECO:0000256" key="7">
    <source>
        <dbReference type="RuleBase" id="RU363032"/>
    </source>
</evidence>
<organism evidence="9 10">
    <name type="scientific">Paenibacillus sabuli</name>
    <dbReference type="NCBI Taxonomy" id="2772509"/>
    <lineage>
        <taxon>Bacteria</taxon>
        <taxon>Bacillati</taxon>
        <taxon>Bacillota</taxon>
        <taxon>Bacilli</taxon>
        <taxon>Bacillales</taxon>
        <taxon>Paenibacillaceae</taxon>
        <taxon>Paenibacillus</taxon>
    </lineage>
</organism>
<keyword evidence="4 7" id="KW-0812">Transmembrane</keyword>
<dbReference type="CDD" id="cd06261">
    <property type="entry name" value="TM_PBP2"/>
    <property type="match status" value="1"/>
</dbReference>
<gene>
    <name evidence="9" type="ORF">IDH44_09305</name>
</gene>
<evidence type="ECO:0000256" key="3">
    <source>
        <dbReference type="ARBA" id="ARBA00022475"/>
    </source>
</evidence>
<sequence>MAHPADSTNDAGPADVRVAAAARRKPGSWTRLLRSLIRSKTGAVGALIVVTVVLLAALAPLLAPHDPADVEPLQRLKPPVWMEGGLPGHLLGTDNLGRDILSRIVYGAQVSLLVGIGAVLVSGAVGAVLGLVSGYFGGWINALIMRVADAFLAIPTILLMLVVLAVVGPGLTTLIFVIGFTNWVPYARVVRGEVLSIKERDFVKAAQAVGARSGRILYKHILPNIISSFIVISGMSVATTIILEASLSFLGLGITSPDVSWGGMLSDGRSYVATSWWVATFPGIAITVTVLGVIFLGDWLRDVLDPRMKERA</sequence>
<comment type="caution">
    <text evidence="9">The sequence shown here is derived from an EMBL/GenBank/DDBJ whole genome shotgun (WGS) entry which is preliminary data.</text>
</comment>
<evidence type="ECO:0000256" key="2">
    <source>
        <dbReference type="ARBA" id="ARBA00022448"/>
    </source>
</evidence>
<dbReference type="Pfam" id="PF12911">
    <property type="entry name" value="OppC_N"/>
    <property type="match status" value="1"/>
</dbReference>
<dbReference type="RefSeq" id="WP_190916947.1">
    <property type="nucleotide sequence ID" value="NZ_JACXIZ010000015.1"/>
</dbReference>
<comment type="similarity">
    <text evidence="7">Belongs to the binding-protein-dependent transport system permease family.</text>
</comment>
<dbReference type="InterPro" id="IPR035906">
    <property type="entry name" value="MetI-like_sf"/>
</dbReference>
<protein>
    <submittedName>
        <fullName evidence="9">ABC transporter permease</fullName>
    </submittedName>
</protein>
<dbReference type="InterPro" id="IPR025966">
    <property type="entry name" value="OppC_N"/>
</dbReference>
<dbReference type="Gene3D" id="1.10.3720.10">
    <property type="entry name" value="MetI-like"/>
    <property type="match status" value="1"/>
</dbReference>
<dbReference type="Pfam" id="PF00528">
    <property type="entry name" value="BPD_transp_1"/>
    <property type="match status" value="1"/>
</dbReference>
<keyword evidence="6 7" id="KW-0472">Membrane</keyword>
<dbReference type="PANTHER" id="PTHR43386:SF1">
    <property type="entry name" value="D,D-DIPEPTIDE TRANSPORT SYSTEM PERMEASE PROTEIN DDPC-RELATED"/>
    <property type="match status" value="1"/>
</dbReference>
<evidence type="ECO:0000256" key="6">
    <source>
        <dbReference type="ARBA" id="ARBA00023136"/>
    </source>
</evidence>
<dbReference type="PROSITE" id="PS50928">
    <property type="entry name" value="ABC_TM1"/>
    <property type="match status" value="1"/>
</dbReference>
<reference evidence="9" key="1">
    <citation type="submission" date="2020-09" db="EMBL/GenBank/DDBJ databases">
        <title>A novel bacterium of genus Paenibacillus, isolated from South China Sea.</title>
        <authorList>
            <person name="Huang H."/>
            <person name="Mo K."/>
            <person name="Hu Y."/>
        </authorList>
    </citation>
    <scope>NUCLEOTIDE SEQUENCE</scope>
    <source>
        <strain evidence="9">IB182496</strain>
    </source>
</reference>
<dbReference type="SUPFAM" id="SSF161098">
    <property type="entry name" value="MetI-like"/>
    <property type="match status" value="1"/>
</dbReference>
<evidence type="ECO:0000259" key="8">
    <source>
        <dbReference type="PROSITE" id="PS50928"/>
    </source>
</evidence>